<evidence type="ECO:0000256" key="8">
    <source>
        <dbReference type="ARBA" id="ARBA00023132"/>
    </source>
</evidence>
<evidence type="ECO:0000256" key="9">
    <source>
        <dbReference type="ARBA" id="ARBA00023242"/>
    </source>
</evidence>
<evidence type="ECO:0000256" key="3">
    <source>
        <dbReference type="ARBA" id="ARBA00016439"/>
    </source>
</evidence>
<reference evidence="15 16" key="1">
    <citation type="submission" date="2023-09" db="EMBL/GenBank/DDBJ databases">
        <title>Nesidiocoris tenuis whole genome shotgun sequence.</title>
        <authorList>
            <person name="Shibata T."/>
            <person name="Shimoda M."/>
            <person name="Kobayashi T."/>
            <person name="Uehara T."/>
        </authorList>
    </citation>
    <scope>NUCLEOTIDE SEQUENCE [LARGE SCALE GENOMIC DNA]</scope>
    <source>
        <strain evidence="15 16">Japan</strain>
    </source>
</reference>
<evidence type="ECO:0000256" key="13">
    <source>
        <dbReference type="SAM" id="MobiDB-lite"/>
    </source>
</evidence>
<dbReference type="SUPFAM" id="SSF54928">
    <property type="entry name" value="RNA-binding domain, RBD"/>
    <property type="match status" value="1"/>
</dbReference>
<keyword evidence="7" id="KW-0811">Translocation</keyword>
<gene>
    <name evidence="15" type="ORF">NTJ_01428</name>
</gene>
<evidence type="ECO:0000259" key="14">
    <source>
        <dbReference type="PROSITE" id="PS51472"/>
    </source>
</evidence>
<keyword evidence="4 12" id="KW-0813">Transport</keyword>
<dbReference type="InterPro" id="IPR017389">
    <property type="entry name" value="Nucleoporin_NUP53"/>
</dbReference>
<comment type="similarity">
    <text evidence="2">Belongs to the Nup35 family.</text>
</comment>
<keyword evidence="5 12" id="KW-0509">mRNA transport</keyword>
<evidence type="ECO:0000313" key="15">
    <source>
        <dbReference type="EMBL" id="BES88622.1"/>
    </source>
</evidence>
<dbReference type="PANTHER" id="PTHR21527">
    <property type="entry name" value="NUCLEOPORIN NUP35"/>
    <property type="match status" value="1"/>
</dbReference>
<keyword evidence="6" id="KW-0653">Protein transport</keyword>
<evidence type="ECO:0000256" key="11">
    <source>
        <dbReference type="ARBA" id="ARBA00030250"/>
    </source>
</evidence>
<feature type="domain" description="RRM Nup35-type" evidence="14">
    <location>
        <begin position="122"/>
        <end position="202"/>
    </location>
</feature>
<proteinExistence type="inferred from homology"/>
<evidence type="ECO:0000256" key="6">
    <source>
        <dbReference type="ARBA" id="ARBA00022927"/>
    </source>
</evidence>
<evidence type="ECO:0000256" key="2">
    <source>
        <dbReference type="ARBA" id="ARBA00009454"/>
    </source>
</evidence>
<organism evidence="15 16">
    <name type="scientific">Nesidiocoris tenuis</name>
    <dbReference type="NCBI Taxonomy" id="355587"/>
    <lineage>
        <taxon>Eukaryota</taxon>
        <taxon>Metazoa</taxon>
        <taxon>Ecdysozoa</taxon>
        <taxon>Arthropoda</taxon>
        <taxon>Hexapoda</taxon>
        <taxon>Insecta</taxon>
        <taxon>Pterygota</taxon>
        <taxon>Neoptera</taxon>
        <taxon>Paraneoptera</taxon>
        <taxon>Hemiptera</taxon>
        <taxon>Heteroptera</taxon>
        <taxon>Panheteroptera</taxon>
        <taxon>Cimicomorpha</taxon>
        <taxon>Miridae</taxon>
        <taxon>Dicyphina</taxon>
        <taxon>Nesidiocoris</taxon>
    </lineage>
</organism>
<dbReference type="InterPro" id="IPR007846">
    <property type="entry name" value="RRM_NUP35_dom"/>
</dbReference>
<dbReference type="InterPro" id="IPR012677">
    <property type="entry name" value="Nucleotide-bd_a/b_plait_sf"/>
</dbReference>
<dbReference type="EMBL" id="AP028909">
    <property type="protein sequence ID" value="BES88622.1"/>
    <property type="molecule type" value="Genomic_DNA"/>
</dbReference>
<comment type="subcellular location">
    <subcellularLocation>
        <location evidence="1">Nucleus</location>
        <location evidence="1">Nuclear pore complex</location>
    </subcellularLocation>
</comment>
<dbReference type="Pfam" id="PF05172">
    <property type="entry name" value="RRM_Nup35"/>
    <property type="match status" value="1"/>
</dbReference>
<dbReference type="PROSITE" id="PS51472">
    <property type="entry name" value="RRM_NUP35"/>
    <property type="match status" value="1"/>
</dbReference>
<evidence type="ECO:0000256" key="1">
    <source>
        <dbReference type="ARBA" id="ARBA00004567"/>
    </source>
</evidence>
<keyword evidence="8 12" id="KW-0906">Nuclear pore complex</keyword>
<evidence type="ECO:0000256" key="12">
    <source>
        <dbReference type="PROSITE-ProRule" id="PRU00804"/>
    </source>
</evidence>
<sequence length="269" mass="28714">MEFSRTPTRSISTGFLPGFLLGGEYEPSGFNSNELRTPTGGYPSGSTSPKDVEMTLAGPSSPQPTTPTSSHFGRASKPSVSGPPPTVSLYDELHNSLLESKENVPSPANKTDVFQQSFQNEISEGHWIMVYGFPPSASAQVLSLFGQIGTIVESSFPASGNWLFVKYAARADARKALTYDARVINGNIMIAVREGKHINQMRVAYPSTPNLNSSLANRSTKSPSVLQSPKVRNLVGPKTQQIPNQSPGPAVSGSPSVVGKAMEILFGGW</sequence>
<dbReference type="PANTHER" id="PTHR21527:SF6">
    <property type="entry name" value="NUCLEOPORIN NUP35"/>
    <property type="match status" value="1"/>
</dbReference>
<keyword evidence="16" id="KW-1185">Reference proteome</keyword>
<feature type="region of interest" description="Disordered" evidence="13">
    <location>
        <begin position="1"/>
        <end position="88"/>
    </location>
</feature>
<evidence type="ECO:0000256" key="4">
    <source>
        <dbReference type="ARBA" id="ARBA00022448"/>
    </source>
</evidence>
<dbReference type="PIRSF" id="PIRSF038119">
    <property type="entry name" value="Nucleoporin_NUP53"/>
    <property type="match status" value="1"/>
</dbReference>
<name>A0ABN7ABM5_9HEMI</name>
<dbReference type="Proteomes" id="UP001307889">
    <property type="component" value="Chromosome 1"/>
</dbReference>
<dbReference type="CDD" id="cd12441">
    <property type="entry name" value="RRM_Nup53_like"/>
    <property type="match status" value="1"/>
</dbReference>
<evidence type="ECO:0000256" key="7">
    <source>
        <dbReference type="ARBA" id="ARBA00023010"/>
    </source>
</evidence>
<evidence type="ECO:0000313" key="16">
    <source>
        <dbReference type="Proteomes" id="UP001307889"/>
    </source>
</evidence>
<feature type="compositionally biased region" description="Polar residues" evidence="13">
    <location>
        <begin position="1"/>
        <end position="13"/>
    </location>
</feature>
<protein>
    <recommendedName>
        <fullName evidence="3">Nucleoporin NUP35</fullName>
    </recommendedName>
    <alternativeName>
        <fullName evidence="11">35 kDa nucleoporin</fullName>
    </alternativeName>
    <alternativeName>
        <fullName evidence="10">Nucleoporin NUP53</fullName>
    </alternativeName>
</protein>
<evidence type="ECO:0000256" key="10">
    <source>
        <dbReference type="ARBA" id="ARBA00029997"/>
    </source>
</evidence>
<dbReference type="InterPro" id="IPR035979">
    <property type="entry name" value="RBD_domain_sf"/>
</dbReference>
<keyword evidence="9 12" id="KW-0539">Nucleus</keyword>
<accession>A0ABN7ABM5</accession>
<evidence type="ECO:0000256" key="5">
    <source>
        <dbReference type="ARBA" id="ARBA00022816"/>
    </source>
</evidence>
<dbReference type="Gene3D" id="3.30.70.330">
    <property type="match status" value="1"/>
</dbReference>